<reference evidence="2" key="1">
    <citation type="journal article" date="2015" name="PLoS Genet.">
        <title>The dynamic genome and transcriptome of the human fungal pathogen Blastomyces and close relative Emmonsia.</title>
        <authorList>
            <person name="Munoz J.F."/>
            <person name="Gauthier G.M."/>
            <person name="Desjardins C.A."/>
            <person name="Gallo J.E."/>
            <person name="Holder J."/>
            <person name="Sullivan T.D."/>
            <person name="Marty A.J."/>
            <person name="Carmen J.C."/>
            <person name="Chen Z."/>
            <person name="Ding L."/>
            <person name="Gujja S."/>
            <person name="Magrini V."/>
            <person name="Misas E."/>
            <person name="Mitreva M."/>
            <person name="Priest M."/>
            <person name="Saif S."/>
            <person name="Whiston E.A."/>
            <person name="Young S."/>
            <person name="Zeng Q."/>
            <person name="Goldman W.E."/>
            <person name="Mardis E.R."/>
            <person name="Taylor J.W."/>
            <person name="McEwen J.G."/>
            <person name="Clay O.K."/>
            <person name="Klein B.S."/>
            <person name="Cuomo C.A."/>
        </authorList>
    </citation>
    <scope>NUCLEOTIDE SEQUENCE [LARGE SCALE GENOMIC DNA]</scope>
    <source>
        <strain evidence="2">UAMH 139</strain>
    </source>
</reference>
<feature type="non-terminal residue" evidence="1">
    <location>
        <position position="54"/>
    </location>
</feature>
<evidence type="ECO:0000313" key="1">
    <source>
        <dbReference type="EMBL" id="KLJ09392.1"/>
    </source>
</evidence>
<evidence type="ECO:0000313" key="2">
    <source>
        <dbReference type="Proteomes" id="UP000053573"/>
    </source>
</evidence>
<name>A0A0H1BEF1_9EURO</name>
<dbReference type="AlphaFoldDB" id="A0A0H1BEF1"/>
<proteinExistence type="predicted"/>
<gene>
    <name evidence="1" type="ORF">EMPG_15195</name>
</gene>
<dbReference type="EMBL" id="LDEV01002355">
    <property type="protein sequence ID" value="KLJ09392.1"/>
    <property type="molecule type" value="Genomic_DNA"/>
</dbReference>
<protein>
    <submittedName>
        <fullName evidence="1">Uncharacterized protein</fullName>
    </submittedName>
</protein>
<organism evidence="1 2">
    <name type="scientific">Blastomyces silverae</name>
    <dbReference type="NCBI Taxonomy" id="2060906"/>
    <lineage>
        <taxon>Eukaryota</taxon>
        <taxon>Fungi</taxon>
        <taxon>Dikarya</taxon>
        <taxon>Ascomycota</taxon>
        <taxon>Pezizomycotina</taxon>
        <taxon>Eurotiomycetes</taxon>
        <taxon>Eurotiomycetidae</taxon>
        <taxon>Onygenales</taxon>
        <taxon>Ajellomycetaceae</taxon>
        <taxon>Blastomyces</taxon>
    </lineage>
</organism>
<dbReference type="OrthoDB" id="10490732at2759"/>
<comment type="caution">
    <text evidence="1">The sequence shown here is derived from an EMBL/GenBank/DDBJ whole genome shotgun (WGS) entry which is preliminary data.</text>
</comment>
<feature type="non-terminal residue" evidence="1">
    <location>
        <position position="1"/>
    </location>
</feature>
<accession>A0A0H1BEF1</accession>
<sequence length="54" mass="6140">IMAMPALQDRIANPTLCTVSVLEFPSRWSGFRAGHAAPRTWSKSDHDMRRNLKD</sequence>
<dbReference type="Proteomes" id="UP000053573">
    <property type="component" value="Unassembled WGS sequence"/>
</dbReference>
<keyword evidence="2" id="KW-1185">Reference proteome</keyword>